<dbReference type="InterPro" id="IPR004995">
    <property type="entry name" value="Spore_Ger"/>
</dbReference>
<feature type="transmembrane region" description="Helical" evidence="4">
    <location>
        <begin position="364"/>
        <end position="385"/>
    </location>
</feature>
<name>A0A9X2ABA3_9BACL</name>
<dbReference type="Pfam" id="PF03323">
    <property type="entry name" value="GerA"/>
    <property type="match status" value="1"/>
</dbReference>
<sequence length="620" mass="69721">MQIRRLWRWLTVDDSLLDKQFILTPENMADEEQNKDNEDQVHVRRGQRSRWRLKATYSFYGEHYPDSKKNKVNAQVFGKRSIRSVTMATLRARANDRAQNRKVNDAWQAELPTRIQYDLSGNRKILEKTFHMPKNADVVVRTFKVGGSPQIEAFAVFMDGLADKIIINNHILEPLMILSSFDASASETVIMNWIKETLLPGNQVMEIKTWKDATENILAGSTVIFFEGMAIGLSVETKGWEHRTVGISQTEAVVRGPHDAFTENFRANTGLVRARLRSTRLITEMRQLGELASTDIAIMYIDGLANPRLIAEVKKRLKSIKIDYMPDSGLLEQFMEDDPISVFPKFLSTERPDRVAFGLTEGQVAIFVGQSPYAILAPVLFWSLLHTSEDAYLRWPFGTFVRSIRMISVIIGLLFPALYISVANYHPEMIPTDLMLAVAASRERVPFPVVFEILVMEFSLELIREAGIRIPSVIGPTIGIVGALILGQAAVAAGIISPLLIIVVAVTALASFTMPNYNLSFSIRVLRFGFILAAAFFGFYGVALAVMVLIMHAVSIRSFGVPILSPIAPWQRSSPDVIARGKVFTMETRPAAFGSQDTKRQEDITRPWSPRVRSMRKLKK</sequence>
<evidence type="ECO:0000313" key="6">
    <source>
        <dbReference type="Proteomes" id="UP001139263"/>
    </source>
</evidence>
<dbReference type="GO" id="GO:0009847">
    <property type="term" value="P:spore germination"/>
    <property type="evidence" value="ECO:0007669"/>
    <property type="project" value="InterPro"/>
</dbReference>
<feature type="transmembrane region" description="Helical" evidence="4">
    <location>
        <begin position="495"/>
        <end position="513"/>
    </location>
</feature>
<evidence type="ECO:0000256" key="1">
    <source>
        <dbReference type="ARBA" id="ARBA00005278"/>
    </source>
</evidence>
<feature type="transmembrane region" description="Helical" evidence="4">
    <location>
        <begin position="470"/>
        <end position="489"/>
    </location>
</feature>
<organism evidence="5 6">
    <name type="scientific">Sulfoacidibacillus ferrooxidans</name>
    <dbReference type="NCBI Taxonomy" id="2005001"/>
    <lineage>
        <taxon>Bacteria</taxon>
        <taxon>Bacillati</taxon>
        <taxon>Bacillota</taxon>
        <taxon>Bacilli</taxon>
        <taxon>Bacillales</taxon>
        <taxon>Alicyclobacillaceae</taxon>
        <taxon>Sulfoacidibacillus</taxon>
    </lineage>
</organism>
<keyword evidence="6" id="KW-1185">Reference proteome</keyword>
<proteinExistence type="inferred from homology"/>
<dbReference type="InterPro" id="IPR050768">
    <property type="entry name" value="UPF0353/GerABKA_families"/>
</dbReference>
<evidence type="ECO:0000256" key="2">
    <source>
        <dbReference type="ARBA" id="ARBA00023136"/>
    </source>
</evidence>
<protein>
    <recommendedName>
        <fullName evidence="7">Spore germination protein</fullName>
    </recommendedName>
</protein>
<gene>
    <name evidence="5" type="ORF">MM817_00759</name>
</gene>
<comment type="similarity">
    <text evidence="1">Belongs to the GerABKA family.</text>
</comment>
<dbReference type="EMBL" id="JALBUF010000001">
    <property type="protein sequence ID" value="MCI0182499.1"/>
    <property type="molecule type" value="Genomic_DNA"/>
</dbReference>
<evidence type="ECO:0008006" key="7">
    <source>
        <dbReference type="Google" id="ProtNLM"/>
    </source>
</evidence>
<reference evidence="5" key="1">
    <citation type="submission" date="2022-03" db="EMBL/GenBank/DDBJ databases">
        <title>Draft Genome Sequence of Firmicute Strain S0AB, a Heterotrophic Iron/Sulfur-Oxidizing Extreme Acidophile.</title>
        <authorList>
            <person name="Vergara E."/>
            <person name="Pakostova E."/>
            <person name="Johnson D.B."/>
            <person name="Holmes D.S."/>
        </authorList>
    </citation>
    <scope>NUCLEOTIDE SEQUENCE</scope>
    <source>
        <strain evidence="5">S0AB</strain>
    </source>
</reference>
<feature type="transmembrane region" description="Helical" evidence="4">
    <location>
        <begin position="406"/>
        <end position="425"/>
    </location>
</feature>
<comment type="caution">
    <text evidence="5">The sequence shown here is derived from an EMBL/GenBank/DDBJ whole genome shotgun (WGS) entry which is preliminary data.</text>
</comment>
<evidence type="ECO:0000256" key="3">
    <source>
        <dbReference type="SAM" id="MobiDB-lite"/>
    </source>
</evidence>
<keyword evidence="4" id="KW-0812">Transmembrane</keyword>
<accession>A0A9X2ABA3</accession>
<feature type="region of interest" description="Disordered" evidence="3">
    <location>
        <begin position="594"/>
        <end position="620"/>
    </location>
</feature>
<dbReference type="AlphaFoldDB" id="A0A9X2ABA3"/>
<evidence type="ECO:0000313" key="5">
    <source>
        <dbReference type="EMBL" id="MCI0182499.1"/>
    </source>
</evidence>
<dbReference type="PANTHER" id="PTHR22550">
    <property type="entry name" value="SPORE GERMINATION PROTEIN"/>
    <property type="match status" value="1"/>
</dbReference>
<dbReference type="PANTHER" id="PTHR22550:SF5">
    <property type="entry name" value="LEUCINE ZIPPER PROTEIN 4"/>
    <property type="match status" value="1"/>
</dbReference>
<dbReference type="Proteomes" id="UP001139263">
    <property type="component" value="Unassembled WGS sequence"/>
</dbReference>
<feature type="transmembrane region" description="Helical" evidence="4">
    <location>
        <begin position="525"/>
        <end position="551"/>
    </location>
</feature>
<dbReference type="GO" id="GO:0016020">
    <property type="term" value="C:membrane"/>
    <property type="evidence" value="ECO:0007669"/>
    <property type="project" value="InterPro"/>
</dbReference>
<evidence type="ECO:0000256" key="4">
    <source>
        <dbReference type="SAM" id="Phobius"/>
    </source>
</evidence>
<dbReference type="RefSeq" id="WP_241712087.1">
    <property type="nucleotide sequence ID" value="NZ_JALBUF010000001.1"/>
</dbReference>
<keyword evidence="2 4" id="KW-0472">Membrane</keyword>
<keyword evidence="4" id="KW-1133">Transmembrane helix</keyword>